<protein>
    <submittedName>
        <fullName evidence="2">Uncharacterized protein</fullName>
    </submittedName>
</protein>
<feature type="signal peptide" evidence="1">
    <location>
        <begin position="1"/>
        <end position="19"/>
    </location>
</feature>
<evidence type="ECO:0000256" key="1">
    <source>
        <dbReference type="SAM" id="SignalP"/>
    </source>
</evidence>
<keyword evidence="3" id="KW-1185">Reference proteome</keyword>
<gene>
    <name evidence="2" type="ORF">DGAL_LOCUS365</name>
</gene>
<evidence type="ECO:0000313" key="3">
    <source>
        <dbReference type="Proteomes" id="UP000789390"/>
    </source>
</evidence>
<dbReference type="EMBL" id="CAKKLH010000002">
    <property type="protein sequence ID" value="CAH0098316.1"/>
    <property type="molecule type" value="Genomic_DNA"/>
</dbReference>
<evidence type="ECO:0000313" key="2">
    <source>
        <dbReference type="EMBL" id="CAH0098316.1"/>
    </source>
</evidence>
<reference evidence="2" key="1">
    <citation type="submission" date="2021-11" db="EMBL/GenBank/DDBJ databases">
        <authorList>
            <person name="Schell T."/>
        </authorList>
    </citation>
    <scope>NUCLEOTIDE SEQUENCE</scope>
    <source>
        <strain evidence="2">M5</strain>
    </source>
</reference>
<name>A0A8J2RB68_9CRUS</name>
<dbReference type="AlphaFoldDB" id="A0A8J2RB68"/>
<proteinExistence type="predicted"/>
<dbReference type="Proteomes" id="UP000789390">
    <property type="component" value="Unassembled WGS sequence"/>
</dbReference>
<comment type="caution">
    <text evidence="2">The sequence shown here is derived from an EMBL/GenBank/DDBJ whole genome shotgun (WGS) entry which is preliminary data.</text>
</comment>
<feature type="chain" id="PRO_5035173813" evidence="1">
    <location>
        <begin position="20"/>
        <end position="91"/>
    </location>
</feature>
<sequence length="91" mass="10076">MKLVFLLFGVLAAVAMVSAVPLDGEKGETGSLGLGADIDMAESHHKGHYKVHKAKVYVPKYHAPKYYVPKAPKIKYVKAKGHHHDYAHGYY</sequence>
<keyword evidence="1" id="KW-0732">Signal</keyword>
<organism evidence="2 3">
    <name type="scientific">Daphnia galeata</name>
    <dbReference type="NCBI Taxonomy" id="27404"/>
    <lineage>
        <taxon>Eukaryota</taxon>
        <taxon>Metazoa</taxon>
        <taxon>Ecdysozoa</taxon>
        <taxon>Arthropoda</taxon>
        <taxon>Crustacea</taxon>
        <taxon>Branchiopoda</taxon>
        <taxon>Diplostraca</taxon>
        <taxon>Cladocera</taxon>
        <taxon>Anomopoda</taxon>
        <taxon>Daphniidae</taxon>
        <taxon>Daphnia</taxon>
    </lineage>
</organism>
<accession>A0A8J2RB68</accession>